<name>A0A0C4DRK6_MAGP6</name>
<proteinExistence type="predicted"/>
<dbReference type="EnsemblFungi" id="MAPG_02518T0">
    <property type="protein sequence ID" value="MAPG_02518T0"/>
    <property type="gene ID" value="MAPG_02518"/>
</dbReference>
<reference evidence="3" key="5">
    <citation type="submission" date="2015-06" db="UniProtKB">
        <authorList>
            <consortium name="EnsemblFungi"/>
        </authorList>
    </citation>
    <scope>IDENTIFICATION</scope>
    <source>
        <strain evidence="3">ATCC 64411</strain>
    </source>
</reference>
<gene>
    <name evidence="2" type="ORF">MAPG_02518</name>
</gene>
<dbReference type="EMBL" id="ADBL01000627">
    <property type="status" value="NOT_ANNOTATED_CDS"/>
    <property type="molecule type" value="Genomic_DNA"/>
</dbReference>
<reference evidence="2" key="3">
    <citation type="submission" date="2011-03" db="EMBL/GenBank/DDBJ databases">
        <title>Annotation of Magnaporthe poae ATCC 64411.</title>
        <authorList>
            <person name="Ma L.-J."/>
            <person name="Dead R."/>
            <person name="Young S.K."/>
            <person name="Zeng Q."/>
            <person name="Gargeya S."/>
            <person name="Fitzgerald M."/>
            <person name="Haas B."/>
            <person name="Abouelleil A."/>
            <person name="Alvarado L."/>
            <person name="Arachchi H.M."/>
            <person name="Berlin A."/>
            <person name="Brown A."/>
            <person name="Chapman S.B."/>
            <person name="Chen Z."/>
            <person name="Dunbar C."/>
            <person name="Freedman E."/>
            <person name="Gearin G."/>
            <person name="Gellesch M."/>
            <person name="Goldberg J."/>
            <person name="Griggs A."/>
            <person name="Gujja S."/>
            <person name="Heiman D."/>
            <person name="Howarth C."/>
            <person name="Larson L."/>
            <person name="Lui A."/>
            <person name="MacDonald P.J.P."/>
            <person name="Mehta T."/>
            <person name="Montmayeur A."/>
            <person name="Murphy C."/>
            <person name="Neiman D."/>
            <person name="Pearson M."/>
            <person name="Priest M."/>
            <person name="Roberts A."/>
            <person name="Saif S."/>
            <person name="Shea T."/>
            <person name="Shenoy N."/>
            <person name="Sisk P."/>
            <person name="Stolte C."/>
            <person name="Sykes S."/>
            <person name="Yandava C."/>
            <person name="Wortman J."/>
            <person name="Nusbaum C."/>
            <person name="Birren B."/>
        </authorList>
    </citation>
    <scope>NUCLEOTIDE SEQUENCE</scope>
    <source>
        <strain evidence="2">ATCC 64411</strain>
    </source>
</reference>
<organism evidence="3 4">
    <name type="scientific">Magnaporthiopsis poae (strain ATCC 64411 / 73-15)</name>
    <name type="common">Kentucky bluegrass fungus</name>
    <name type="synonym">Magnaporthe poae</name>
    <dbReference type="NCBI Taxonomy" id="644358"/>
    <lineage>
        <taxon>Eukaryota</taxon>
        <taxon>Fungi</taxon>
        <taxon>Dikarya</taxon>
        <taxon>Ascomycota</taxon>
        <taxon>Pezizomycotina</taxon>
        <taxon>Sordariomycetes</taxon>
        <taxon>Sordariomycetidae</taxon>
        <taxon>Magnaporthales</taxon>
        <taxon>Magnaporthaceae</taxon>
        <taxon>Magnaporthiopsis</taxon>
    </lineage>
</organism>
<evidence type="ECO:0000313" key="2">
    <source>
        <dbReference type="EMBL" id="KLU83458.1"/>
    </source>
</evidence>
<dbReference type="Proteomes" id="UP000011715">
    <property type="component" value="Unassembled WGS sequence"/>
</dbReference>
<reference evidence="2" key="2">
    <citation type="submission" date="2010-05" db="EMBL/GenBank/DDBJ databases">
        <title>The Genome Sequence of Magnaporthe poae strain ATCC 64411.</title>
        <authorList>
            <consortium name="The Broad Institute Genome Sequencing Platform"/>
            <consortium name="Broad Institute Genome Sequencing Center for Infectious Disease"/>
            <person name="Ma L.-J."/>
            <person name="Dead R."/>
            <person name="Young S."/>
            <person name="Zeng Q."/>
            <person name="Koehrsen M."/>
            <person name="Alvarado L."/>
            <person name="Berlin A."/>
            <person name="Chapman S.B."/>
            <person name="Chen Z."/>
            <person name="Freedman E."/>
            <person name="Gellesch M."/>
            <person name="Goldberg J."/>
            <person name="Griggs A."/>
            <person name="Gujja S."/>
            <person name="Heilman E.R."/>
            <person name="Heiman D."/>
            <person name="Hepburn T."/>
            <person name="Howarth C."/>
            <person name="Jen D."/>
            <person name="Larson L."/>
            <person name="Mehta T."/>
            <person name="Neiman D."/>
            <person name="Pearson M."/>
            <person name="Roberts A."/>
            <person name="Saif S."/>
            <person name="Shea T."/>
            <person name="Shenoy N."/>
            <person name="Sisk P."/>
            <person name="Stolte C."/>
            <person name="Sykes S."/>
            <person name="Walk T."/>
            <person name="White J."/>
            <person name="Yandava C."/>
            <person name="Haas B."/>
            <person name="Nusbaum C."/>
            <person name="Birren B."/>
        </authorList>
    </citation>
    <scope>NUCLEOTIDE SEQUENCE</scope>
    <source>
        <strain evidence="2">ATCC 64411</strain>
    </source>
</reference>
<evidence type="ECO:0000313" key="3">
    <source>
        <dbReference type="EnsemblFungi" id="MAPG_02518T0"/>
    </source>
</evidence>
<accession>A0A0C4DRK6</accession>
<protein>
    <submittedName>
        <fullName evidence="2 3">Uncharacterized protein</fullName>
    </submittedName>
</protein>
<reference evidence="4" key="1">
    <citation type="submission" date="2010-05" db="EMBL/GenBank/DDBJ databases">
        <title>The genome sequence of Magnaporthe poae strain ATCC 64411.</title>
        <authorList>
            <person name="Ma L.-J."/>
            <person name="Dead R."/>
            <person name="Young S."/>
            <person name="Zeng Q."/>
            <person name="Koehrsen M."/>
            <person name="Alvarado L."/>
            <person name="Berlin A."/>
            <person name="Chapman S.B."/>
            <person name="Chen Z."/>
            <person name="Freedman E."/>
            <person name="Gellesch M."/>
            <person name="Goldberg J."/>
            <person name="Griggs A."/>
            <person name="Gujja S."/>
            <person name="Heilman E.R."/>
            <person name="Heiman D."/>
            <person name="Hepburn T."/>
            <person name="Howarth C."/>
            <person name="Jen D."/>
            <person name="Larson L."/>
            <person name="Mehta T."/>
            <person name="Neiman D."/>
            <person name="Pearson M."/>
            <person name="Roberts A."/>
            <person name="Saif S."/>
            <person name="Shea T."/>
            <person name="Shenoy N."/>
            <person name="Sisk P."/>
            <person name="Stolte C."/>
            <person name="Sykes S."/>
            <person name="Walk T."/>
            <person name="White J."/>
            <person name="Yandava C."/>
            <person name="Haas B."/>
            <person name="Nusbaum C."/>
            <person name="Birren B."/>
        </authorList>
    </citation>
    <scope>NUCLEOTIDE SEQUENCE [LARGE SCALE GENOMIC DNA]</scope>
    <source>
        <strain evidence="4">ATCC 64411 / 73-15</strain>
    </source>
</reference>
<dbReference type="AlphaFoldDB" id="A0A0C4DRK6"/>
<dbReference type="VEuPathDB" id="FungiDB:MAPG_02518"/>
<evidence type="ECO:0000256" key="1">
    <source>
        <dbReference type="SAM" id="MobiDB-lite"/>
    </source>
</evidence>
<dbReference type="EMBL" id="GL876967">
    <property type="protein sequence ID" value="KLU83458.1"/>
    <property type="molecule type" value="Genomic_DNA"/>
</dbReference>
<keyword evidence="4" id="KW-1185">Reference proteome</keyword>
<sequence length="123" mass="13154">MSRFDSMITDKHARHTTPSIHRPPSPPPGCRLVFEFRNALNGGFEGTGYGYRGCASAGCGFCVTSSFHATTSSTGSVCLTLAPARRPWTCRPGLVGCVGWSRLSAEMARMAEVAAFASFLSLF</sequence>
<feature type="region of interest" description="Disordered" evidence="1">
    <location>
        <begin position="1"/>
        <end position="26"/>
    </location>
</feature>
<evidence type="ECO:0000313" key="4">
    <source>
        <dbReference type="Proteomes" id="UP000011715"/>
    </source>
</evidence>
<reference evidence="3" key="4">
    <citation type="journal article" date="2015" name="G3 (Bethesda)">
        <title>Genome sequences of three phytopathogenic species of the Magnaporthaceae family of fungi.</title>
        <authorList>
            <person name="Okagaki L.H."/>
            <person name="Nunes C.C."/>
            <person name="Sailsbery J."/>
            <person name="Clay B."/>
            <person name="Brown D."/>
            <person name="John T."/>
            <person name="Oh Y."/>
            <person name="Young N."/>
            <person name="Fitzgerald M."/>
            <person name="Haas B.J."/>
            <person name="Zeng Q."/>
            <person name="Young S."/>
            <person name="Adiconis X."/>
            <person name="Fan L."/>
            <person name="Levin J.Z."/>
            <person name="Mitchell T.K."/>
            <person name="Okubara P.A."/>
            <person name="Farman M.L."/>
            <person name="Kohn L.M."/>
            <person name="Birren B."/>
            <person name="Ma L.-J."/>
            <person name="Dean R.A."/>
        </authorList>
    </citation>
    <scope>NUCLEOTIDE SEQUENCE</scope>
    <source>
        <strain evidence="3">ATCC 64411 / 73-15</strain>
    </source>
</reference>